<dbReference type="EMBL" id="MU791083">
    <property type="protein sequence ID" value="KAJ3991283.1"/>
    <property type="molecule type" value="Genomic_DNA"/>
</dbReference>
<dbReference type="InterPro" id="IPR000953">
    <property type="entry name" value="Chromo/chromo_shadow_dom"/>
</dbReference>
<evidence type="ECO:0000313" key="2">
    <source>
        <dbReference type="EMBL" id="KAJ3991283.1"/>
    </source>
</evidence>
<organism evidence="2 3">
    <name type="scientific">Lentinula boryana</name>
    <dbReference type="NCBI Taxonomy" id="40481"/>
    <lineage>
        <taxon>Eukaryota</taxon>
        <taxon>Fungi</taxon>
        <taxon>Dikarya</taxon>
        <taxon>Basidiomycota</taxon>
        <taxon>Agaricomycotina</taxon>
        <taxon>Agaricomycetes</taxon>
        <taxon>Agaricomycetidae</taxon>
        <taxon>Agaricales</taxon>
        <taxon>Marasmiineae</taxon>
        <taxon>Omphalotaceae</taxon>
        <taxon>Lentinula</taxon>
    </lineage>
</organism>
<evidence type="ECO:0000313" key="3">
    <source>
        <dbReference type="Proteomes" id="UP001163828"/>
    </source>
</evidence>
<comment type="caution">
    <text evidence="2">The sequence shown here is derived from an EMBL/GenBank/DDBJ whole genome shotgun (WGS) entry which is preliminary data.</text>
</comment>
<dbReference type="InterPro" id="IPR023780">
    <property type="entry name" value="Chromo_domain"/>
</dbReference>
<keyword evidence="3" id="KW-1185">Reference proteome</keyword>
<dbReference type="PROSITE" id="PS50013">
    <property type="entry name" value="CHROMO_2"/>
    <property type="match status" value="1"/>
</dbReference>
<dbReference type="Proteomes" id="UP001163828">
    <property type="component" value="Unassembled WGS sequence"/>
</dbReference>
<feature type="domain" description="Chromo" evidence="1">
    <location>
        <begin position="36"/>
        <end position="91"/>
    </location>
</feature>
<proteinExistence type="predicted"/>
<dbReference type="Gene3D" id="2.40.50.40">
    <property type="match status" value="1"/>
</dbReference>
<reference evidence="2" key="1">
    <citation type="submission" date="2022-08" db="EMBL/GenBank/DDBJ databases">
        <authorList>
            <consortium name="DOE Joint Genome Institute"/>
            <person name="Min B."/>
            <person name="Riley R."/>
            <person name="Sierra-Patev S."/>
            <person name="Naranjo-Ortiz M."/>
            <person name="Looney B."/>
            <person name="Konkel Z."/>
            <person name="Slot J.C."/>
            <person name="Sakamoto Y."/>
            <person name="Steenwyk J.L."/>
            <person name="Rokas A."/>
            <person name="Carro J."/>
            <person name="Camarero S."/>
            <person name="Ferreira P."/>
            <person name="Molpeceres G."/>
            <person name="Ruiz-Duenas F.J."/>
            <person name="Serrano A."/>
            <person name="Henrissat B."/>
            <person name="Drula E."/>
            <person name="Hughes K.W."/>
            <person name="Mata J.L."/>
            <person name="Ishikawa N.K."/>
            <person name="Vargas-Isla R."/>
            <person name="Ushijima S."/>
            <person name="Smith C.A."/>
            <person name="Ahrendt S."/>
            <person name="Andreopoulos W."/>
            <person name="He G."/>
            <person name="Labutti K."/>
            <person name="Lipzen A."/>
            <person name="Ng V."/>
            <person name="Sandor L."/>
            <person name="Barry K."/>
            <person name="Martinez A.T."/>
            <person name="Xiao Y."/>
            <person name="Gibbons J.G."/>
            <person name="Terashima K."/>
            <person name="Hibbett D.S."/>
            <person name="Grigoriev I.V."/>
        </authorList>
    </citation>
    <scope>NUCLEOTIDE SEQUENCE</scope>
    <source>
        <strain evidence="2">TFB10827</strain>
    </source>
</reference>
<sequence length="91" mass="10683">LHLVFHCSLLEPYKDPSLFHAHADPIPIELSLDLLPTIDRIVDSCKIGQRYDYLIHWKDQPDSEDSWVNLTDLPTPTDELVDKFHRRHPRS</sequence>
<gene>
    <name evidence="2" type="ORF">F5050DRAFT_1556183</name>
</gene>
<evidence type="ECO:0000259" key="1">
    <source>
        <dbReference type="PROSITE" id="PS50013"/>
    </source>
</evidence>
<accession>A0ABQ8PXY5</accession>
<dbReference type="Pfam" id="PF00385">
    <property type="entry name" value="Chromo"/>
    <property type="match status" value="1"/>
</dbReference>
<name>A0ABQ8PXY5_9AGAR</name>
<feature type="non-terminal residue" evidence="2">
    <location>
        <position position="1"/>
    </location>
</feature>
<dbReference type="InterPro" id="IPR016197">
    <property type="entry name" value="Chromo-like_dom_sf"/>
</dbReference>
<dbReference type="SMART" id="SM00298">
    <property type="entry name" value="CHROMO"/>
    <property type="match status" value="1"/>
</dbReference>
<dbReference type="CDD" id="cd00024">
    <property type="entry name" value="CD_CSD"/>
    <property type="match status" value="1"/>
</dbReference>
<protein>
    <recommendedName>
        <fullName evidence="1">Chromo domain-containing protein</fullName>
    </recommendedName>
</protein>
<feature type="non-terminal residue" evidence="2">
    <location>
        <position position="91"/>
    </location>
</feature>
<dbReference type="SUPFAM" id="SSF54160">
    <property type="entry name" value="Chromo domain-like"/>
    <property type="match status" value="1"/>
</dbReference>